<dbReference type="Pfam" id="PF10094">
    <property type="entry name" value="DUF2332"/>
    <property type="match status" value="1"/>
</dbReference>
<gene>
    <name evidence="2" type="ORF">FB463_002117</name>
    <name evidence="1" type="ORF">FFA01_04650</name>
</gene>
<organism evidence="2 4">
    <name type="scientific">Frigoribacterium faeni</name>
    <dbReference type="NCBI Taxonomy" id="145483"/>
    <lineage>
        <taxon>Bacteria</taxon>
        <taxon>Bacillati</taxon>
        <taxon>Actinomycetota</taxon>
        <taxon>Actinomycetes</taxon>
        <taxon>Micrococcales</taxon>
        <taxon>Microbacteriaceae</taxon>
        <taxon>Frigoribacterium</taxon>
    </lineage>
</organism>
<dbReference type="Proteomes" id="UP000321154">
    <property type="component" value="Unassembled WGS sequence"/>
</dbReference>
<keyword evidence="3" id="KW-1185">Reference proteome</keyword>
<dbReference type="EMBL" id="BJUV01000003">
    <property type="protein sequence ID" value="GEK82156.1"/>
    <property type="molecule type" value="Genomic_DNA"/>
</dbReference>
<comment type="caution">
    <text evidence="2">The sequence shown here is derived from an EMBL/GenBank/DDBJ whole genome shotgun (WGS) entry which is preliminary data.</text>
</comment>
<dbReference type="InterPro" id="IPR011200">
    <property type="entry name" value="UCP012608"/>
</dbReference>
<evidence type="ECO:0000313" key="4">
    <source>
        <dbReference type="Proteomes" id="UP000522688"/>
    </source>
</evidence>
<evidence type="ECO:0008006" key="5">
    <source>
        <dbReference type="Google" id="ProtNLM"/>
    </source>
</evidence>
<evidence type="ECO:0000313" key="2">
    <source>
        <dbReference type="EMBL" id="MBA8813868.1"/>
    </source>
</evidence>
<dbReference type="AlphaFoldDB" id="A0A7W3PJA7"/>
<name>A0A7W3PJA7_9MICO</name>
<sequence length="331" mass="35672">MLLADRFRDHAVAAEREGSALYVDWSLGLASDAEALRLVERAPEARRQPALVLAVCRWLGAPLEPWPVLRDWLLAHGDAFVAELGRRQTQVNDVRRLGPVSLALARLEGPIALLEIGASAGLCLLPDRFAFRASVRDPDGPGDERLRSLAWGDPDSPVAIDLHVDGPLPGRVELPPVVWRAGIDLDPVDVTDPAAVSWLETLLPPGPTERVELLRRAVAIARSAPPRIVRGDAVDALRDLAAGAPPEAQLVVVSTGTLVYLPGRRRQAFVDAVRALDARWVSYERRDLLHDVVAEVPDGLAPGADFAALALDGRAIGVGDAHGTRLRMLPV</sequence>
<reference evidence="1 3" key="1">
    <citation type="submission" date="2019-07" db="EMBL/GenBank/DDBJ databases">
        <title>Whole genome shotgun sequence of Frigoribacterium faeni NBRC 103066.</title>
        <authorList>
            <person name="Hosoyama A."/>
            <person name="Uohara A."/>
            <person name="Ohji S."/>
            <person name="Ichikawa N."/>
        </authorList>
    </citation>
    <scope>NUCLEOTIDE SEQUENCE [LARGE SCALE GENOMIC DNA]</scope>
    <source>
        <strain evidence="1 3">NBRC 103066</strain>
    </source>
</reference>
<accession>A0A7W3PJA7</accession>
<evidence type="ECO:0000313" key="3">
    <source>
        <dbReference type="Proteomes" id="UP000321154"/>
    </source>
</evidence>
<proteinExistence type="predicted"/>
<dbReference type="Proteomes" id="UP000522688">
    <property type="component" value="Unassembled WGS sequence"/>
</dbReference>
<evidence type="ECO:0000313" key="1">
    <source>
        <dbReference type="EMBL" id="GEK82156.1"/>
    </source>
</evidence>
<dbReference type="EMBL" id="JACGWW010000002">
    <property type="protein sequence ID" value="MBA8813868.1"/>
    <property type="molecule type" value="Genomic_DNA"/>
</dbReference>
<reference evidence="2 4" key="2">
    <citation type="submission" date="2020-07" db="EMBL/GenBank/DDBJ databases">
        <title>Sequencing the genomes of 1000 actinobacteria strains.</title>
        <authorList>
            <person name="Klenk H.-P."/>
        </authorList>
    </citation>
    <scope>NUCLEOTIDE SEQUENCE [LARGE SCALE GENOMIC DNA]</scope>
    <source>
        <strain evidence="2 4">DSM 10309</strain>
    </source>
</reference>
<protein>
    <recommendedName>
        <fullName evidence="5">DUF2332 domain-containing protein</fullName>
    </recommendedName>
</protein>
<dbReference type="RefSeq" id="WP_146852579.1">
    <property type="nucleotide sequence ID" value="NZ_BAAAHR010000003.1"/>
</dbReference>
<dbReference type="OrthoDB" id="8899077at2"/>